<dbReference type="AlphaFoldDB" id="A0A1W2DHF8"/>
<reference evidence="3" key="1">
    <citation type="submission" date="2017-04" db="EMBL/GenBank/DDBJ databases">
        <authorList>
            <person name="Varghese N."/>
            <person name="Submissions S."/>
        </authorList>
    </citation>
    <scope>NUCLEOTIDE SEQUENCE [LARGE SCALE GENOMIC DNA]</scope>
    <source>
        <strain evidence="3">DSM 44073</strain>
    </source>
</reference>
<feature type="region of interest" description="Disordered" evidence="1">
    <location>
        <begin position="1"/>
        <end position="45"/>
    </location>
</feature>
<dbReference type="Proteomes" id="UP000192840">
    <property type="component" value="Unassembled WGS sequence"/>
</dbReference>
<gene>
    <name evidence="2" type="ORF">SAMN05660733_03051</name>
</gene>
<sequence>MTAFVPGVPAVDAGHERTDFRPKSNSGTGTGVGRLVTVPLQSRIA</sequence>
<accession>A0A1W2DHF8</accession>
<proteinExistence type="predicted"/>
<evidence type="ECO:0000313" key="2">
    <source>
        <dbReference type="EMBL" id="SMC96814.1"/>
    </source>
</evidence>
<feature type="compositionally biased region" description="Basic and acidic residues" evidence="1">
    <location>
        <begin position="13"/>
        <end position="22"/>
    </location>
</feature>
<name>A0A1W2DHF8_9PSEU</name>
<protein>
    <submittedName>
        <fullName evidence="2">Uncharacterized protein</fullName>
    </submittedName>
</protein>
<evidence type="ECO:0000256" key="1">
    <source>
        <dbReference type="SAM" id="MobiDB-lite"/>
    </source>
</evidence>
<keyword evidence="3" id="KW-1185">Reference proteome</keyword>
<organism evidence="2 3">
    <name type="scientific">Lentzea albidocapillata</name>
    <dbReference type="NCBI Taxonomy" id="40571"/>
    <lineage>
        <taxon>Bacteria</taxon>
        <taxon>Bacillati</taxon>
        <taxon>Actinomycetota</taxon>
        <taxon>Actinomycetes</taxon>
        <taxon>Pseudonocardiales</taxon>
        <taxon>Pseudonocardiaceae</taxon>
        <taxon>Lentzea</taxon>
    </lineage>
</organism>
<dbReference type="EMBL" id="FWYC01000007">
    <property type="protein sequence ID" value="SMC96814.1"/>
    <property type="molecule type" value="Genomic_DNA"/>
</dbReference>
<evidence type="ECO:0000313" key="3">
    <source>
        <dbReference type="Proteomes" id="UP000192840"/>
    </source>
</evidence>